<proteinExistence type="predicted"/>
<accession>A0ABS2MPL2</accession>
<name>A0ABS2MPL2_9FIRM</name>
<reference evidence="2 3" key="1">
    <citation type="submission" date="2021-01" db="EMBL/GenBank/DDBJ databases">
        <title>Genomic Encyclopedia of Type Strains, Phase IV (KMG-IV): sequencing the most valuable type-strain genomes for metagenomic binning, comparative biology and taxonomic classification.</title>
        <authorList>
            <person name="Goeker M."/>
        </authorList>
    </citation>
    <scope>NUCLEOTIDE SEQUENCE [LARGE SCALE GENOMIC DNA]</scope>
    <source>
        <strain evidence="2 3">DSM 24436</strain>
    </source>
</reference>
<protein>
    <recommendedName>
        <fullName evidence="4">FlgN protein</fullName>
    </recommendedName>
</protein>
<comment type="caution">
    <text evidence="2">The sequence shown here is derived from an EMBL/GenBank/DDBJ whole genome shotgun (WGS) entry which is preliminary data.</text>
</comment>
<keyword evidence="3" id="KW-1185">Reference proteome</keyword>
<dbReference type="EMBL" id="JAFBDT010000004">
    <property type="protein sequence ID" value="MBM7561336.1"/>
    <property type="molecule type" value="Genomic_DNA"/>
</dbReference>
<gene>
    <name evidence="2" type="ORF">JOC49_000856</name>
</gene>
<feature type="coiled-coil region" evidence="1">
    <location>
        <begin position="7"/>
        <end position="34"/>
    </location>
</feature>
<dbReference type="Proteomes" id="UP000767854">
    <property type="component" value="Unassembled WGS sequence"/>
</dbReference>
<evidence type="ECO:0000313" key="3">
    <source>
        <dbReference type="Proteomes" id="UP000767854"/>
    </source>
</evidence>
<keyword evidence="1" id="KW-0175">Coiled coil</keyword>
<evidence type="ECO:0000313" key="2">
    <source>
        <dbReference type="EMBL" id="MBM7561336.1"/>
    </source>
</evidence>
<dbReference type="RefSeq" id="WP_204662738.1">
    <property type="nucleotide sequence ID" value="NZ_JAFBDT010000004.1"/>
</dbReference>
<organism evidence="2 3">
    <name type="scientific">Fusibacter tunisiensis</name>
    <dbReference type="NCBI Taxonomy" id="1008308"/>
    <lineage>
        <taxon>Bacteria</taxon>
        <taxon>Bacillati</taxon>
        <taxon>Bacillota</taxon>
        <taxon>Clostridia</taxon>
        <taxon>Eubacteriales</taxon>
        <taxon>Eubacteriales Family XII. Incertae Sedis</taxon>
        <taxon>Fusibacter</taxon>
    </lineage>
</organism>
<evidence type="ECO:0008006" key="4">
    <source>
        <dbReference type="Google" id="ProtNLM"/>
    </source>
</evidence>
<sequence length="139" mass="15955">MIREDLLESLNRMLFQKLERLEKLEILLENLDDTVHPALMRSSLDAIETLQKQLLNGDVLFLSVLDKFLKANSARTLGELPKESLAPLKAAQRHIKEIDAFQNRINPMLAQFEGFKESLKADAVKAHQKKQVDRTYGKK</sequence>
<evidence type="ECO:0000256" key="1">
    <source>
        <dbReference type="SAM" id="Coils"/>
    </source>
</evidence>